<protein>
    <submittedName>
        <fullName evidence="10">TNF_2 domain-containing protein</fullName>
    </submittedName>
</protein>
<feature type="transmembrane region" description="Helical" evidence="7">
    <location>
        <begin position="336"/>
        <end position="359"/>
    </location>
</feature>
<dbReference type="InterPro" id="IPR008983">
    <property type="entry name" value="Tumour_necrosis_fac-like_dom"/>
</dbReference>
<evidence type="ECO:0000256" key="4">
    <source>
        <dbReference type="ARBA" id="ARBA00022525"/>
    </source>
</evidence>
<evidence type="ECO:0000256" key="1">
    <source>
        <dbReference type="ARBA" id="ARBA00004613"/>
    </source>
</evidence>
<keyword evidence="4" id="KW-0964">Secreted</keyword>
<evidence type="ECO:0000259" key="8">
    <source>
        <dbReference type="PROSITE" id="PS50049"/>
    </source>
</evidence>
<dbReference type="GO" id="GO:0006955">
    <property type="term" value="P:immune response"/>
    <property type="evidence" value="ECO:0007669"/>
    <property type="project" value="InterPro"/>
</dbReference>
<evidence type="ECO:0000256" key="5">
    <source>
        <dbReference type="ARBA" id="ARBA00023157"/>
    </source>
</evidence>
<keyword evidence="7" id="KW-1133">Transmembrane helix</keyword>
<feature type="domain" description="THD" evidence="8">
    <location>
        <begin position="369"/>
        <end position="541"/>
    </location>
</feature>
<dbReference type="PANTHER" id="PTHR15151">
    <property type="entry name" value="PROTEIN EIGER"/>
    <property type="match status" value="1"/>
</dbReference>
<keyword evidence="3" id="KW-0202">Cytokine</keyword>
<dbReference type="GO" id="GO:0016020">
    <property type="term" value="C:membrane"/>
    <property type="evidence" value="ECO:0007669"/>
    <property type="project" value="InterPro"/>
</dbReference>
<dbReference type="WBParaSite" id="maker-unitig_7543-snap-gene-0.3-mRNA-1">
    <property type="protein sequence ID" value="maker-unitig_7543-snap-gene-0.3-mRNA-1"/>
    <property type="gene ID" value="maker-unitig_7543-snap-gene-0.3"/>
</dbReference>
<dbReference type="PROSITE" id="PS50049">
    <property type="entry name" value="THD_2"/>
    <property type="match status" value="1"/>
</dbReference>
<evidence type="ECO:0000256" key="2">
    <source>
        <dbReference type="ARBA" id="ARBA00008670"/>
    </source>
</evidence>
<dbReference type="AlphaFoldDB" id="A0A1I8FUH5"/>
<keyword evidence="7" id="KW-0472">Membrane</keyword>
<dbReference type="SUPFAM" id="SSF49842">
    <property type="entry name" value="TNF-like"/>
    <property type="match status" value="1"/>
</dbReference>
<keyword evidence="5" id="KW-1015">Disulfide bond</keyword>
<dbReference type="InterPro" id="IPR006052">
    <property type="entry name" value="TNF_dom"/>
</dbReference>
<dbReference type="Pfam" id="PF00229">
    <property type="entry name" value="TNF"/>
    <property type="match status" value="1"/>
</dbReference>
<accession>A0A1I8FUH5</accession>
<dbReference type="PANTHER" id="PTHR15151:SF13">
    <property type="entry name" value="ECTODYSPLASIN-A"/>
    <property type="match status" value="1"/>
</dbReference>
<evidence type="ECO:0000256" key="3">
    <source>
        <dbReference type="ARBA" id="ARBA00022514"/>
    </source>
</evidence>
<proteinExistence type="inferred from homology"/>
<dbReference type="GO" id="GO:0005615">
    <property type="term" value="C:extracellular space"/>
    <property type="evidence" value="ECO:0007669"/>
    <property type="project" value="UniProtKB-KW"/>
</dbReference>
<keyword evidence="7" id="KW-0812">Transmembrane</keyword>
<feature type="transmembrane region" description="Helical" evidence="7">
    <location>
        <begin position="274"/>
        <end position="296"/>
    </location>
</feature>
<name>A0A1I8FUH5_9PLAT</name>
<reference evidence="10" key="1">
    <citation type="submission" date="2016-11" db="UniProtKB">
        <authorList>
            <consortium name="WormBaseParasite"/>
        </authorList>
    </citation>
    <scope>IDENTIFICATION</scope>
</reference>
<sequence>MQKPLRRLLQQRLMKPLRKLQLHCTAFEQEIEVALLGTVAQRLARPRKSARRSRPSLANTGSMMSLTVPVGFTNTTMLLDQMSWKANLYLSFACETLSGGGGVIFPPLLGVVLLEPHGEADEIRVDWHRFRALLALLFNCCGQVVRYLLLPLHLIVIGDAVVDIAPPVNQTLSRMLVRFDQQEIGLNAVFVNLLESHVEQFSHAPGVGKRFLPSSGLSLAVVGLQVQPSPRARPARRRLESRHSQRRRTFDEIQGRLKPSLAIGSFIHRPERPVYFDVAAFGGAAALLFDVALSVITSAEAVFLVALEHELVGKVALLLGDYNSRHELRGKGRHNLVLVLVALLSLGAICFSVFVLINLKLHEGSLEHKSIHLVIDKKQLHRCPTPKRNLVPCEAGPNEFKTKEGNLGPLRCLDDYYDQEGGVNTCETASDTFHLNGESNAVVVQKPGIYRIYGQVSFKDRSDSAVVVVLRINNYNFVQCHQQNRQPASRNGRQANAPYTTCTVSGERRLREGDRVGLFISESLRTVNCYHKTTFWGMVRMAD</sequence>
<comment type="subcellular location">
    <subcellularLocation>
        <location evidence="1">Secreted</location>
    </subcellularLocation>
</comment>
<evidence type="ECO:0000256" key="6">
    <source>
        <dbReference type="ARBA" id="ARBA00023180"/>
    </source>
</evidence>
<dbReference type="InterPro" id="IPR051748">
    <property type="entry name" value="TNF_Ligand_Superfamily"/>
</dbReference>
<evidence type="ECO:0000256" key="7">
    <source>
        <dbReference type="SAM" id="Phobius"/>
    </source>
</evidence>
<comment type="similarity">
    <text evidence="2">Belongs to the tumor necrosis factor family.</text>
</comment>
<keyword evidence="9" id="KW-1185">Reference proteome</keyword>
<dbReference type="GO" id="GO:0005164">
    <property type="term" value="F:tumor necrosis factor receptor binding"/>
    <property type="evidence" value="ECO:0007669"/>
    <property type="project" value="InterPro"/>
</dbReference>
<dbReference type="Proteomes" id="UP000095280">
    <property type="component" value="Unplaced"/>
</dbReference>
<dbReference type="GO" id="GO:0005125">
    <property type="term" value="F:cytokine activity"/>
    <property type="evidence" value="ECO:0007669"/>
    <property type="project" value="UniProtKB-KW"/>
</dbReference>
<evidence type="ECO:0000313" key="9">
    <source>
        <dbReference type="Proteomes" id="UP000095280"/>
    </source>
</evidence>
<keyword evidence="6" id="KW-0325">Glycoprotein</keyword>
<evidence type="ECO:0000313" key="10">
    <source>
        <dbReference type="WBParaSite" id="maker-unitig_7543-snap-gene-0.3-mRNA-1"/>
    </source>
</evidence>
<organism evidence="9 10">
    <name type="scientific">Macrostomum lignano</name>
    <dbReference type="NCBI Taxonomy" id="282301"/>
    <lineage>
        <taxon>Eukaryota</taxon>
        <taxon>Metazoa</taxon>
        <taxon>Spiralia</taxon>
        <taxon>Lophotrochozoa</taxon>
        <taxon>Platyhelminthes</taxon>
        <taxon>Rhabditophora</taxon>
        <taxon>Macrostomorpha</taxon>
        <taxon>Macrostomida</taxon>
        <taxon>Macrostomidae</taxon>
        <taxon>Macrostomum</taxon>
    </lineage>
</organism>
<dbReference type="Gene3D" id="2.60.120.40">
    <property type="match status" value="1"/>
</dbReference>